<dbReference type="Gene3D" id="3.20.20.380">
    <property type="entry name" value="Copper homeostasis (CutC) domain"/>
    <property type="match status" value="1"/>
</dbReference>
<proteinExistence type="inferred from homology"/>
<dbReference type="InterPro" id="IPR005627">
    <property type="entry name" value="CutC-like"/>
</dbReference>
<dbReference type="InterPro" id="IPR036822">
    <property type="entry name" value="CutC-like_dom_sf"/>
</dbReference>
<sequence>MNKKIIIETCVDNFVNTQKSIFFKAERVEVCSSLELGGLCPDLDLCKILIKRKVTPVVMLRNNATFEINNVELEELKEKIKAYRKIGVKEYIFACNIIISQLKKNEKFIFHRAIDEIENYDSNLKFLIKMNFSRVLTAGGKGNAMDNLENLKYLVKKFNNKIKIVVAGKVTMENLQEIEAKTNATEFHGAHDEKFIQAMKLEDLIKINKIYPKKKLVVIHPSDNNLKVVKKIIGQHKNY</sequence>
<dbReference type="PANTHER" id="PTHR12598">
    <property type="entry name" value="COPPER HOMEOSTASIS PROTEIN CUTC"/>
    <property type="match status" value="1"/>
</dbReference>
<reference evidence="3" key="2">
    <citation type="submission" date="2025-09" db="UniProtKB">
        <authorList>
            <consortium name="Ensembl"/>
        </authorList>
    </citation>
    <scope>IDENTIFICATION</scope>
</reference>
<organism evidence="3 4">
    <name type="scientific">Gouania willdenowi</name>
    <name type="common">Blunt-snouted clingfish</name>
    <name type="synonym">Lepadogaster willdenowi</name>
    <dbReference type="NCBI Taxonomy" id="441366"/>
    <lineage>
        <taxon>Eukaryota</taxon>
        <taxon>Metazoa</taxon>
        <taxon>Chordata</taxon>
        <taxon>Craniata</taxon>
        <taxon>Vertebrata</taxon>
        <taxon>Euteleostomi</taxon>
        <taxon>Actinopterygii</taxon>
        <taxon>Neopterygii</taxon>
        <taxon>Teleostei</taxon>
        <taxon>Neoteleostei</taxon>
        <taxon>Acanthomorphata</taxon>
        <taxon>Ovalentaria</taxon>
        <taxon>Blenniimorphae</taxon>
        <taxon>Blenniiformes</taxon>
        <taxon>Gobiesocoidei</taxon>
        <taxon>Gobiesocidae</taxon>
        <taxon>Gobiesocinae</taxon>
        <taxon>Gouania</taxon>
    </lineage>
</organism>
<name>A0A8C5GR93_GOUWI</name>
<comment type="similarity">
    <text evidence="1">Belongs to the CutC family.</text>
</comment>
<accession>A0A8C5GR93</accession>
<dbReference type="GO" id="GO:0005507">
    <property type="term" value="F:copper ion binding"/>
    <property type="evidence" value="ECO:0007669"/>
    <property type="project" value="TreeGrafter"/>
</dbReference>
<reference evidence="3" key="1">
    <citation type="submission" date="2025-08" db="UniProtKB">
        <authorList>
            <consortium name="Ensembl"/>
        </authorList>
    </citation>
    <scope>IDENTIFICATION</scope>
</reference>
<evidence type="ECO:0000256" key="1">
    <source>
        <dbReference type="ARBA" id="ARBA00007768"/>
    </source>
</evidence>
<dbReference type="AlphaFoldDB" id="A0A8C5GR93"/>
<keyword evidence="4" id="KW-1185">Reference proteome</keyword>
<dbReference type="SUPFAM" id="SSF110395">
    <property type="entry name" value="CutC-like"/>
    <property type="match status" value="1"/>
</dbReference>
<dbReference type="Proteomes" id="UP000694680">
    <property type="component" value="Unassembled WGS sequence"/>
</dbReference>
<evidence type="ECO:0000313" key="3">
    <source>
        <dbReference type="Ensembl" id="ENSGWIP00000033762.1"/>
    </source>
</evidence>
<dbReference type="Ensembl" id="ENSGWIT00000036787.1">
    <property type="protein sequence ID" value="ENSGWIP00000033762.1"/>
    <property type="gene ID" value="ENSGWIG00000017437.1"/>
</dbReference>
<protein>
    <recommendedName>
        <fullName evidence="2">Copper homeostasis protein cutC homolog</fullName>
    </recommendedName>
</protein>
<evidence type="ECO:0000256" key="2">
    <source>
        <dbReference type="ARBA" id="ARBA00019014"/>
    </source>
</evidence>
<dbReference type="Pfam" id="PF03932">
    <property type="entry name" value="CutC"/>
    <property type="match status" value="1"/>
</dbReference>
<evidence type="ECO:0000313" key="4">
    <source>
        <dbReference type="Proteomes" id="UP000694680"/>
    </source>
</evidence>
<dbReference type="PANTHER" id="PTHR12598:SF0">
    <property type="entry name" value="COPPER HOMEOSTASIS PROTEIN CUTC HOMOLOG"/>
    <property type="match status" value="1"/>
</dbReference>